<gene>
    <name evidence="2" type="ORF">JFN91_10955</name>
</gene>
<organism evidence="2 3">
    <name type="scientific">Geomonas anaerohicana</name>
    <dbReference type="NCBI Taxonomy" id="2798583"/>
    <lineage>
        <taxon>Bacteria</taxon>
        <taxon>Pseudomonadati</taxon>
        <taxon>Thermodesulfobacteriota</taxon>
        <taxon>Desulfuromonadia</taxon>
        <taxon>Geobacterales</taxon>
        <taxon>Geobacteraceae</taxon>
        <taxon>Geomonas</taxon>
    </lineage>
</organism>
<keyword evidence="1" id="KW-0812">Transmembrane</keyword>
<keyword evidence="3" id="KW-1185">Reference proteome</keyword>
<dbReference type="EMBL" id="JAEMHL010000004">
    <property type="protein sequence ID" value="MBJ6750736.1"/>
    <property type="molecule type" value="Genomic_DNA"/>
</dbReference>
<comment type="caution">
    <text evidence="2">The sequence shown here is derived from an EMBL/GenBank/DDBJ whole genome shotgun (WGS) entry which is preliminary data.</text>
</comment>
<keyword evidence="1" id="KW-1133">Transmembrane helix</keyword>
<evidence type="ECO:0000313" key="2">
    <source>
        <dbReference type="EMBL" id="MBJ6750736.1"/>
    </source>
</evidence>
<proteinExistence type="predicted"/>
<sequence length="334" mass="38370">MEQQNKSEDSKPENGTIKLYQDIVDRAHKEVEAVRKVYYWLSGLITVIIAVGTACFTVLIVKDRQELRSEMEKRVALMKADLDKELELGKAKVGYDYNLLERNLTSSVQANTETINKKVNSRIEAEFDNDNIQQLVKARAEERIDKVADGYISSQIDKRIVPQMRIVEAKIVNLQGNSDFNFLASAAQGGDRFAFEALKRMASNKMDGMQRKATEAVSAVRSSRSMPYLTWGFEYPWKPGSDPDRLNIEDIKKEFASNDASPNRIGLIDYVKNRENINKKDKLKFLYEIISQDKSIDVVIHAASRFNEITGQNIPYFEWDKILDWYPKHVDEIK</sequence>
<name>A0ABS0YEJ9_9BACT</name>
<keyword evidence="1" id="KW-0472">Membrane</keyword>
<dbReference type="Proteomes" id="UP000614714">
    <property type="component" value="Unassembled WGS sequence"/>
</dbReference>
<evidence type="ECO:0000313" key="3">
    <source>
        <dbReference type="Proteomes" id="UP000614714"/>
    </source>
</evidence>
<reference evidence="2 3" key="1">
    <citation type="submission" date="2020-12" db="EMBL/GenBank/DDBJ databases">
        <title>Geomonas sp. Red421, isolated from paddy soil.</title>
        <authorList>
            <person name="Xu Z."/>
            <person name="Zhang Z."/>
            <person name="Masuda Y."/>
            <person name="Itoh H."/>
            <person name="Senoo K."/>
        </authorList>
    </citation>
    <scope>NUCLEOTIDE SEQUENCE [LARGE SCALE GENOMIC DNA]</scope>
    <source>
        <strain evidence="2 3">Red421</strain>
    </source>
</reference>
<feature type="transmembrane region" description="Helical" evidence="1">
    <location>
        <begin position="37"/>
        <end position="61"/>
    </location>
</feature>
<accession>A0ABS0YEJ9</accession>
<protein>
    <submittedName>
        <fullName evidence="2">Uncharacterized protein</fullName>
    </submittedName>
</protein>
<dbReference type="RefSeq" id="WP_199389233.1">
    <property type="nucleotide sequence ID" value="NZ_JAEMHL010000004.1"/>
</dbReference>
<evidence type="ECO:0000256" key="1">
    <source>
        <dbReference type="SAM" id="Phobius"/>
    </source>
</evidence>